<keyword evidence="1" id="KW-1133">Transmembrane helix</keyword>
<evidence type="ECO:0000313" key="3">
    <source>
        <dbReference type="Proteomes" id="UP000256690"/>
    </source>
</evidence>
<reference evidence="2 3" key="1">
    <citation type="journal article" date="2018" name="IMA Fungus">
        <title>IMA Genome-F 9: Draft genome sequence of Annulohypoxylon stygium, Aspergillus mulundensis, Berkeleyomyces basicola (syn. Thielaviopsis basicola), Ceratocystis smalleyi, two Cercospora beticola strains, Coleophoma cylindrospora, Fusarium fracticaudum, Phialophora cf. hyalina, and Morchella septimelata.</title>
        <authorList>
            <person name="Wingfield B.D."/>
            <person name="Bills G.F."/>
            <person name="Dong Y."/>
            <person name="Huang W."/>
            <person name="Nel W.J."/>
            <person name="Swalarsk-Parry B.S."/>
            <person name="Vaghefi N."/>
            <person name="Wilken P.M."/>
            <person name="An Z."/>
            <person name="de Beer Z.W."/>
            <person name="De Vos L."/>
            <person name="Chen L."/>
            <person name="Duong T.A."/>
            <person name="Gao Y."/>
            <person name="Hammerbacher A."/>
            <person name="Kikkert J.R."/>
            <person name="Li Y."/>
            <person name="Li H."/>
            <person name="Li K."/>
            <person name="Li Q."/>
            <person name="Liu X."/>
            <person name="Ma X."/>
            <person name="Naidoo K."/>
            <person name="Pethybridge S.J."/>
            <person name="Sun J."/>
            <person name="Steenkamp E.T."/>
            <person name="van der Nest M.A."/>
            <person name="van Wyk S."/>
            <person name="Wingfield M.J."/>
            <person name="Xiong C."/>
            <person name="Yue Q."/>
            <person name="Zhang X."/>
        </authorList>
    </citation>
    <scope>NUCLEOTIDE SEQUENCE [LARGE SCALE GENOMIC DNA]</scope>
    <source>
        <strain evidence="2 3">DSM 5745</strain>
    </source>
</reference>
<gene>
    <name evidence="2" type="ORF">DSM5745_04476</name>
</gene>
<organism evidence="2 3">
    <name type="scientific">Aspergillus mulundensis</name>
    <dbReference type="NCBI Taxonomy" id="1810919"/>
    <lineage>
        <taxon>Eukaryota</taxon>
        <taxon>Fungi</taxon>
        <taxon>Dikarya</taxon>
        <taxon>Ascomycota</taxon>
        <taxon>Pezizomycotina</taxon>
        <taxon>Eurotiomycetes</taxon>
        <taxon>Eurotiomycetidae</taxon>
        <taxon>Eurotiales</taxon>
        <taxon>Aspergillaceae</taxon>
        <taxon>Aspergillus</taxon>
        <taxon>Aspergillus subgen. Nidulantes</taxon>
    </lineage>
</organism>
<keyword evidence="3" id="KW-1185">Reference proteome</keyword>
<dbReference type="RefSeq" id="XP_026605488.1">
    <property type="nucleotide sequence ID" value="XM_026746492.1"/>
</dbReference>
<keyword evidence="1" id="KW-0812">Transmembrane</keyword>
<proteinExistence type="predicted"/>
<feature type="transmembrane region" description="Helical" evidence="1">
    <location>
        <begin position="6"/>
        <end position="24"/>
    </location>
</feature>
<sequence>MNLHSALYYTAILFGALIGAYTGWSSSDSDYELNTAAAPKFLTYIHDKIPSFRIPVPLPSALTNILSKKDRTLLVGYTHGFKFEYRTADLNRLSRSQRDTALAAVKVYFETHTGEEIDKAIAEGDALALATAAEAKRGQVGVGVSWTAGSRTACLKLNDQWGATKKWGPLEGYMKITREENFNNEMYCGPTFTLTILSKQFDIVDKSKEKGKAEKEGEKVDRKL</sequence>
<name>A0A3D8SCS7_9EURO</name>
<keyword evidence="1" id="KW-0472">Membrane</keyword>
<comment type="caution">
    <text evidence="2">The sequence shown here is derived from an EMBL/GenBank/DDBJ whole genome shotgun (WGS) entry which is preliminary data.</text>
</comment>
<dbReference type="OrthoDB" id="5059029at2759"/>
<evidence type="ECO:0000313" key="2">
    <source>
        <dbReference type="EMBL" id="RDW84150.1"/>
    </source>
</evidence>
<dbReference type="EMBL" id="PVWQ01000004">
    <property type="protein sequence ID" value="RDW84150.1"/>
    <property type="molecule type" value="Genomic_DNA"/>
</dbReference>
<dbReference type="AlphaFoldDB" id="A0A3D8SCS7"/>
<accession>A0A3D8SCS7</accession>
<dbReference type="GeneID" id="38114846"/>
<protein>
    <submittedName>
        <fullName evidence="2">Uncharacterized protein</fullName>
    </submittedName>
</protein>
<evidence type="ECO:0000256" key="1">
    <source>
        <dbReference type="SAM" id="Phobius"/>
    </source>
</evidence>
<dbReference type="Proteomes" id="UP000256690">
    <property type="component" value="Unassembled WGS sequence"/>
</dbReference>